<evidence type="ECO:0000256" key="6">
    <source>
        <dbReference type="ARBA" id="ARBA00039238"/>
    </source>
</evidence>
<dbReference type="InterPro" id="IPR036322">
    <property type="entry name" value="WD40_repeat_dom_sf"/>
</dbReference>
<keyword evidence="4" id="KW-0677">Repeat</keyword>
<dbReference type="EMBL" id="CU928170">
    <property type="protein sequence ID" value="CAR24562.1"/>
    <property type="molecule type" value="Genomic_DNA"/>
</dbReference>
<comment type="subcellular location">
    <subcellularLocation>
        <location evidence="1">Nucleus</location>
        <location evidence="1">Nucleolus</location>
    </subcellularLocation>
</comment>
<dbReference type="KEGG" id="lth:KLTH0F18700g"/>
<dbReference type="GeneID" id="8293234"/>
<feature type="compositionally biased region" description="Basic and acidic residues" evidence="8">
    <location>
        <begin position="510"/>
        <end position="522"/>
    </location>
</feature>
<evidence type="ECO:0000256" key="1">
    <source>
        <dbReference type="ARBA" id="ARBA00004604"/>
    </source>
</evidence>
<dbReference type="GO" id="GO:0006364">
    <property type="term" value="P:rRNA processing"/>
    <property type="evidence" value="ECO:0007669"/>
    <property type="project" value="TreeGrafter"/>
</dbReference>
<gene>
    <name evidence="9" type="ordered locus">KLTH0F18700g</name>
</gene>
<feature type="compositionally biased region" description="Basic and acidic residues" evidence="8">
    <location>
        <begin position="449"/>
        <end position="462"/>
    </location>
</feature>
<feature type="region of interest" description="Disordered" evidence="8">
    <location>
        <begin position="380"/>
        <end position="522"/>
    </location>
</feature>
<dbReference type="PANTHER" id="PTHR19924:SF31">
    <property type="entry name" value="WD REPEAT-CONTAINING PROTEIN JIP5"/>
    <property type="match status" value="1"/>
</dbReference>
<feature type="compositionally biased region" description="Basic residues" evidence="8">
    <location>
        <begin position="488"/>
        <end position="498"/>
    </location>
</feature>
<dbReference type="AlphaFoldDB" id="C5DJS3"/>
<dbReference type="SMART" id="SM00320">
    <property type="entry name" value="WD40"/>
    <property type="match status" value="4"/>
</dbReference>
<dbReference type="STRING" id="559295.C5DJS3"/>
<evidence type="ECO:0000313" key="9">
    <source>
        <dbReference type="EMBL" id="CAR24562.1"/>
    </source>
</evidence>
<dbReference type="InterPro" id="IPR015943">
    <property type="entry name" value="WD40/YVTN_repeat-like_dom_sf"/>
</dbReference>
<dbReference type="OrthoDB" id="2288928at2759"/>
<feature type="compositionally biased region" description="Acidic residues" evidence="8">
    <location>
        <begin position="416"/>
        <end position="444"/>
    </location>
</feature>
<dbReference type="RefSeq" id="XP_002554999.1">
    <property type="nucleotide sequence ID" value="XM_002554953.1"/>
</dbReference>
<sequence>MGKKKVKNSQDLSSLASNKSPVLELKFNEPLFALACHPEQALLFSGLSTGHILCHRYEPDALQKRMKKNEHAAAKAKEGEPAENKKFWTVVEAREDGSSNTEGFELVWKTKRHKGSVRSICLDADGTHVYSIGADCVLKKANSQTGKVVKKTQVSQDTGVKFTKIVKSATHPFLLLGDESGNVIVLNSETLELKNTIRGIHNGDAINDIFHFTGKSIHKFVSLGQTTLAYWDARESNEGDMQIPADDLDAKRKVRLSEDQEDEILCGTFLDPQDGETLICGMGEGILTIWKPKKNDLVDQISRIKVKKDESLDCMISTLQDDSCVWVGCSDGHLYRVNVKTSKVVEIRKHSGLDEVLFLDLDSEYRLVSGGMDKVKIWESSASDDDDREQQAEIDSDSSASEMGPDDSSSNSELESGSDVELEEDPEGSGSDEDSDESTFEEGELVGLSKEELLKELDKDLCGSDQEEGSKPSRKRTAADGGDNGASKKSKAKQKPKQKQLTSKQLRNLQKHEHGIKRFEDL</sequence>
<evidence type="ECO:0000256" key="4">
    <source>
        <dbReference type="ARBA" id="ARBA00022737"/>
    </source>
</evidence>
<dbReference type="InterPro" id="IPR001680">
    <property type="entry name" value="WD40_rpt"/>
</dbReference>
<evidence type="ECO:0000256" key="3">
    <source>
        <dbReference type="ARBA" id="ARBA00022574"/>
    </source>
</evidence>
<evidence type="ECO:0000313" key="10">
    <source>
        <dbReference type="Proteomes" id="UP000002036"/>
    </source>
</evidence>
<accession>C5DJS3</accession>
<dbReference type="PANTHER" id="PTHR19924">
    <property type="entry name" value="UTP15 U3 SMALL NUCLEOLAR RNA-ASSOCIATED PROTEIN 15 FAMILY MEMBER"/>
    <property type="match status" value="1"/>
</dbReference>
<keyword evidence="5" id="KW-0539">Nucleus</keyword>
<reference evidence="9 10" key="1">
    <citation type="journal article" date="2009" name="Genome Res.">
        <title>Comparative genomics of protoploid Saccharomycetaceae.</title>
        <authorList>
            <consortium name="The Genolevures Consortium"/>
            <person name="Souciet J.-L."/>
            <person name="Dujon B."/>
            <person name="Gaillardin C."/>
            <person name="Johnston M."/>
            <person name="Baret P.V."/>
            <person name="Cliften P."/>
            <person name="Sherman D.J."/>
            <person name="Weissenbach J."/>
            <person name="Westhof E."/>
            <person name="Wincker P."/>
            <person name="Jubin C."/>
            <person name="Poulain J."/>
            <person name="Barbe V."/>
            <person name="Segurens B."/>
            <person name="Artiguenave F."/>
            <person name="Anthouard V."/>
            <person name="Vacherie B."/>
            <person name="Val M.-E."/>
            <person name="Fulton R.S."/>
            <person name="Minx P."/>
            <person name="Wilson R."/>
            <person name="Durrens P."/>
            <person name="Jean G."/>
            <person name="Marck C."/>
            <person name="Martin T."/>
            <person name="Nikolski M."/>
            <person name="Rolland T."/>
            <person name="Seret M.-L."/>
            <person name="Casaregola S."/>
            <person name="Despons L."/>
            <person name="Fairhead C."/>
            <person name="Fischer G."/>
            <person name="Lafontaine I."/>
            <person name="Leh V."/>
            <person name="Lemaire M."/>
            <person name="de Montigny J."/>
            <person name="Neuveglise C."/>
            <person name="Thierry A."/>
            <person name="Blanc-Lenfle I."/>
            <person name="Bleykasten C."/>
            <person name="Diffels J."/>
            <person name="Fritsch E."/>
            <person name="Frangeul L."/>
            <person name="Goeffon A."/>
            <person name="Jauniaux N."/>
            <person name="Kachouri-Lafond R."/>
            <person name="Payen C."/>
            <person name="Potier S."/>
            <person name="Pribylova L."/>
            <person name="Ozanne C."/>
            <person name="Richard G.-F."/>
            <person name="Sacerdot C."/>
            <person name="Straub M.-L."/>
            <person name="Talla E."/>
        </authorList>
    </citation>
    <scope>NUCLEOTIDE SEQUENCE [LARGE SCALE GENOMIC DNA]</scope>
    <source>
        <strain evidence="10">ATCC 56472 / CBS 6340 / NRRL Y-8284</strain>
    </source>
</reference>
<proteinExistence type="inferred from homology"/>
<dbReference type="FunCoup" id="C5DJS3">
    <property type="interactions" value="130"/>
</dbReference>
<keyword evidence="10" id="KW-1185">Reference proteome</keyword>
<organism evidence="9 10">
    <name type="scientific">Lachancea thermotolerans (strain ATCC 56472 / CBS 6340 / NRRL Y-8284)</name>
    <name type="common">Yeast</name>
    <name type="synonym">Kluyveromyces thermotolerans</name>
    <dbReference type="NCBI Taxonomy" id="559295"/>
    <lineage>
        <taxon>Eukaryota</taxon>
        <taxon>Fungi</taxon>
        <taxon>Dikarya</taxon>
        <taxon>Ascomycota</taxon>
        <taxon>Saccharomycotina</taxon>
        <taxon>Saccharomycetes</taxon>
        <taxon>Saccharomycetales</taxon>
        <taxon>Saccharomycetaceae</taxon>
        <taxon>Lachancea</taxon>
    </lineage>
</organism>
<protein>
    <recommendedName>
        <fullName evidence="6">WD repeat-containing protein JIP5</fullName>
    </recommendedName>
    <alternativeName>
        <fullName evidence="7">WD repeat-containing protein jip5</fullName>
    </alternativeName>
</protein>
<evidence type="ECO:0000256" key="7">
    <source>
        <dbReference type="ARBA" id="ARBA00039514"/>
    </source>
</evidence>
<dbReference type="Gene3D" id="2.130.10.10">
    <property type="entry name" value="YVTN repeat-like/Quinoprotein amine dehydrogenase"/>
    <property type="match status" value="2"/>
</dbReference>
<feature type="compositionally biased region" description="Acidic residues" evidence="8">
    <location>
        <begin position="382"/>
        <end position="396"/>
    </location>
</feature>
<dbReference type="Proteomes" id="UP000002036">
    <property type="component" value="Chromosome F"/>
</dbReference>
<dbReference type="HOGENOM" id="CLU_035623_0_0_1"/>
<dbReference type="GO" id="GO:0045943">
    <property type="term" value="P:positive regulation of transcription by RNA polymerase I"/>
    <property type="evidence" value="ECO:0007669"/>
    <property type="project" value="TreeGrafter"/>
</dbReference>
<dbReference type="OMA" id="QAIHPTE"/>
<name>C5DJS3_LACTC</name>
<feature type="compositionally biased region" description="Low complexity" evidence="8">
    <location>
        <begin position="406"/>
        <end position="415"/>
    </location>
</feature>
<dbReference type="InParanoid" id="C5DJS3"/>
<evidence type="ECO:0000256" key="2">
    <source>
        <dbReference type="ARBA" id="ARBA00007625"/>
    </source>
</evidence>
<dbReference type="GO" id="GO:0005730">
    <property type="term" value="C:nucleolus"/>
    <property type="evidence" value="ECO:0007669"/>
    <property type="project" value="UniProtKB-SubCell"/>
</dbReference>
<dbReference type="SUPFAM" id="SSF50978">
    <property type="entry name" value="WD40 repeat-like"/>
    <property type="match status" value="1"/>
</dbReference>
<dbReference type="eggNOG" id="KOG2444">
    <property type="taxonomic scope" value="Eukaryota"/>
</dbReference>
<evidence type="ECO:0000256" key="5">
    <source>
        <dbReference type="ARBA" id="ARBA00023242"/>
    </source>
</evidence>
<comment type="similarity">
    <text evidence="2">Belongs to the WD repeat WDR55 family.</text>
</comment>
<evidence type="ECO:0000256" key="8">
    <source>
        <dbReference type="SAM" id="MobiDB-lite"/>
    </source>
</evidence>
<keyword evidence="3" id="KW-0853">WD repeat</keyword>